<name>A0A1E7F8Y7_9STRA</name>
<evidence type="ECO:0000313" key="4">
    <source>
        <dbReference type="Proteomes" id="UP000095751"/>
    </source>
</evidence>
<dbReference type="GO" id="GO:0005634">
    <property type="term" value="C:nucleus"/>
    <property type="evidence" value="ECO:0007669"/>
    <property type="project" value="TreeGrafter"/>
</dbReference>
<dbReference type="Pfam" id="PF00249">
    <property type="entry name" value="Myb_DNA-binding"/>
    <property type="match status" value="1"/>
</dbReference>
<dbReference type="OrthoDB" id="2143914at2759"/>
<evidence type="ECO:0000313" key="3">
    <source>
        <dbReference type="EMBL" id="OEU14599.1"/>
    </source>
</evidence>
<feature type="domain" description="HTH myb-type" evidence="2">
    <location>
        <begin position="84"/>
        <end position="138"/>
    </location>
</feature>
<dbReference type="CDD" id="cd00167">
    <property type="entry name" value="SANT"/>
    <property type="match status" value="1"/>
</dbReference>
<keyword evidence="4" id="KW-1185">Reference proteome</keyword>
<dbReference type="KEGG" id="fcy:FRACYDRAFT_187896"/>
<dbReference type="EMBL" id="KV784360">
    <property type="protein sequence ID" value="OEU14599.1"/>
    <property type="molecule type" value="Genomic_DNA"/>
</dbReference>
<dbReference type="InterPro" id="IPR009057">
    <property type="entry name" value="Homeodomain-like_sf"/>
</dbReference>
<accession>A0A1E7F8Y7</accession>
<evidence type="ECO:0000259" key="1">
    <source>
        <dbReference type="PROSITE" id="PS50090"/>
    </source>
</evidence>
<proteinExistence type="predicted"/>
<evidence type="ECO:0000259" key="2">
    <source>
        <dbReference type="PROSITE" id="PS51294"/>
    </source>
</evidence>
<organism evidence="3 4">
    <name type="scientific">Fragilariopsis cylindrus CCMP1102</name>
    <dbReference type="NCBI Taxonomy" id="635003"/>
    <lineage>
        <taxon>Eukaryota</taxon>
        <taxon>Sar</taxon>
        <taxon>Stramenopiles</taxon>
        <taxon>Ochrophyta</taxon>
        <taxon>Bacillariophyta</taxon>
        <taxon>Bacillariophyceae</taxon>
        <taxon>Bacillariophycidae</taxon>
        <taxon>Bacillariales</taxon>
        <taxon>Bacillariaceae</taxon>
        <taxon>Fragilariopsis</taxon>
    </lineage>
</organism>
<gene>
    <name evidence="3" type="ORF">FRACYDRAFT_187896</name>
</gene>
<dbReference type="PANTHER" id="PTHR45614">
    <property type="entry name" value="MYB PROTEIN-RELATED"/>
    <property type="match status" value="1"/>
</dbReference>
<dbReference type="InParanoid" id="A0A1E7F8Y7"/>
<dbReference type="SUPFAM" id="SSF46689">
    <property type="entry name" value="Homeodomain-like"/>
    <property type="match status" value="1"/>
</dbReference>
<dbReference type="Gene3D" id="1.10.10.60">
    <property type="entry name" value="Homeodomain-like"/>
    <property type="match status" value="2"/>
</dbReference>
<reference evidence="3 4" key="1">
    <citation type="submission" date="2016-09" db="EMBL/GenBank/DDBJ databases">
        <title>Extensive genetic diversity and differential bi-allelic expression allows diatom success in the polar Southern Ocean.</title>
        <authorList>
            <consortium name="DOE Joint Genome Institute"/>
            <person name="Mock T."/>
            <person name="Otillar R.P."/>
            <person name="Strauss J."/>
            <person name="Dupont C."/>
            <person name="Frickenhaus S."/>
            <person name="Maumus F."/>
            <person name="Mcmullan M."/>
            <person name="Sanges R."/>
            <person name="Schmutz J."/>
            <person name="Toseland A."/>
            <person name="Valas R."/>
            <person name="Veluchamy A."/>
            <person name="Ward B.J."/>
            <person name="Allen A."/>
            <person name="Barry K."/>
            <person name="Falciatore A."/>
            <person name="Ferrante M."/>
            <person name="Fortunato A.E."/>
            <person name="Gloeckner G."/>
            <person name="Gruber A."/>
            <person name="Hipkin R."/>
            <person name="Janech M."/>
            <person name="Kroth P."/>
            <person name="Leese F."/>
            <person name="Lindquist E."/>
            <person name="Lyon B.R."/>
            <person name="Martin J."/>
            <person name="Mayer C."/>
            <person name="Parker M."/>
            <person name="Quesneville H."/>
            <person name="Raymond J."/>
            <person name="Uhlig C."/>
            <person name="Valentin K.U."/>
            <person name="Worden A.Z."/>
            <person name="Armbrust E.V."/>
            <person name="Bowler C."/>
            <person name="Green B."/>
            <person name="Moulton V."/>
            <person name="Van Oosterhout C."/>
            <person name="Grigoriev I."/>
        </authorList>
    </citation>
    <scope>NUCLEOTIDE SEQUENCE [LARGE SCALE GENOMIC DNA]</scope>
    <source>
        <strain evidence="3 4">CCMP1102</strain>
    </source>
</reference>
<dbReference type="InterPro" id="IPR001005">
    <property type="entry name" value="SANT/Myb"/>
</dbReference>
<dbReference type="AlphaFoldDB" id="A0A1E7F8Y7"/>
<dbReference type="GO" id="GO:0000978">
    <property type="term" value="F:RNA polymerase II cis-regulatory region sequence-specific DNA binding"/>
    <property type="evidence" value="ECO:0007669"/>
    <property type="project" value="TreeGrafter"/>
</dbReference>
<dbReference type="InterPro" id="IPR050560">
    <property type="entry name" value="MYB_TF"/>
</dbReference>
<feature type="domain" description="Myb-like" evidence="1">
    <location>
        <begin position="1"/>
        <end position="79"/>
    </location>
</feature>
<dbReference type="GO" id="GO:0000981">
    <property type="term" value="F:DNA-binding transcription factor activity, RNA polymerase II-specific"/>
    <property type="evidence" value="ECO:0007669"/>
    <property type="project" value="TreeGrafter"/>
</dbReference>
<dbReference type="InterPro" id="IPR017930">
    <property type="entry name" value="Myb_dom"/>
</dbReference>
<protein>
    <submittedName>
        <fullName evidence="3">Uncharacterized protein</fullName>
    </submittedName>
</protein>
<dbReference type="PROSITE" id="PS50090">
    <property type="entry name" value="MYB_LIKE"/>
    <property type="match status" value="2"/>
</dbReference>
<dbReference type="SMART" id="SM00717">
    <property type="entry name" value="SANT"/>
    <property type="match status" value="2"/>
</dbReference>
<dbReference type="Proteomes" id="UP000095751">
    <property type="component" value="Unassembled WGS sequence"/>
</dbReference>
<dbReference type="PANTHER" id="PTHR45614:SF25">
    <property type="entry name" value="MYB PROTEIN"/>
    <property type="match status" value="1"/>
</dbReference>
<dbReference type="PROSITE" id="PS51294">
    <property type="entry name" value="HTH_MYB"/>
    <property type="match status" value="1"/>
</dbReference>
<sequence>MRGSRGGFWTEAEDKIIFEAVANESSNYDTTNATGATWKKEHATWKKQQPFRKGFWTTLSKRLNGRDSKQTRDRWFGILNPIINHRPKKTSWTDEEDIILFENQQILGNNWVDIQKLLPGRSRIETKNRYYSQIRARSRRLKREYAKTIALNLK</sequence>
<feature type="domain" description="Myb-like" evidence="1">
    <location>
        <begin position="84"/>
        <end position="134"/>
    </location>
</feature>